<dbReference type="InterPro" id="IPR003660">
    <property type="entry name" value="HAMP_dom"/>
</dbReference>
<dbReference type="InterPro" id="IPR005467">
    <property type="entry name" value="His_kinase_dom"/>
</dbReference>
<dbReference type="SUPFAM" id="SSF158472">
    <property type="entry name" value="HAMP domain-like"/>
    <property type="match status" value="1"/>
</dbReference>
<keyword evidence="8" id="KW-1133">Transmembrane helix</keyword>
<evidence type="ECO:0000256" key="6">
    <source>
        <dbReference type="ARBA" id="ARBA00022692"/>
    </source>
</evidence>
<evidence type="ECO:0000256" key="2">
    <source>
        <dbReference type="ARBA" id="ARBA00004236"/>
    </source>
</evidence>
<comment type="catalytic activity">
    <reaction evidence="1">
        <text>ATP + protein L-histidine = ADP + protein N-phospho-L-histidine.</text>
        <dbReference type="EC" id="2.7.13.3"/>
    </reaction>
</comment>
<dbReference type="GO" id="GO:0016301">
    <property type="term" value="F:kinase activity"/>
    <property type="evidence" value="ECO:0007669"/>
    <property type="project" value="UniProtKB-KW"/>
</dbReference>
<dbReference type="SUPFAM" id="SSF55874">
    <property type="entry name" value="ATPase domain of HSP90 chaperone/DNA topoisomerase II/histidine kinase"/>
    <property type="match status" value="1"/>
</dbReference>
<dbReference type="Pfam" id="PF02518">
    <property type="entry name" value="HATPase_c"/>
    <property type="match status" value="1"/>
</dbReference>
<dbReference type="SMART" id="SM00388">
    <property type="entry name" value="HisKA"/>
    <property type="match status" value="1"/>
</dbReference>
<dbReference type="Gene3D" id="6.10.340.10">
    <property type="match status" value="1"/>
</dbReference>
<keyword evidence="9" id="KW-0902">Two-component regulatory system</keyword>
<dbReference type="EMBL" id="BAAAHK010000019">
    <property type="protein sequence ID" value="GAA0958462.1"/>
    <property type="molecule type" value="Genomic_DNA"/>
</dbReference>
<dbReference type="InterPro" id="IPR036097">
    <property type="entry name" value="HisK_dim/P_sf"/>
</dbReference>
<proteinExistence type="predicted"/>
<dbReference type="EC" id="2.7.13.3" evidence="3"/>
<dbReference type="PANTHER" id="PTHR45436:SF5">
    <property type="entry name" value="SENSOR HISTIDINE KINASE TRCS"/>
    <property type="match status" value="1"/>
</dbReference>
<evidence type="ECO:0000256" key="10">
    <source>
        <dbReference type="ARBA" id="ARBA00023136"/>
    </source>
</evidence>
<evidence type="ECO:0000256" key="1">
    <source>
        <dbReference type="ARBA" id="ARBA00000085"/>
    </source>
</evidence>
<dbReference type="InterPro" id="IPR003661">
    <property type="entry name" value="HisK_dim/P_dom"/>
</dbReference>
<dbReference type="PROSITE" id="PS50109">
    <property type="entry name" value="HIS_KIN"/>
    <property type="match status" value="1"/>
</dbReference>
<dbReference type="SMART" id="SM00387">
    <property type="entry name" value="HATPase_c"/>
    <property type="match status" value="1"/>
</dbReference>
<dbReference type="CDD" id="cd00082">
    <property type="entry name" value="HisKA"/>
    <property type="match status" value="1"/>
</dbReference>
<dbReference type="InterPro" id="IPR050428">
    <property type="entry name" value="TCS_sensor_his_kinase"/>
</dbReference>
<comment type="caution">
    <text evidence="13">The sequence shown here is derived from an EMBL/GenBank/DDBJ whole genome shotgun (WGS) entry which is preliminary data.</text>
</comment>
<dbReference type="SUPFAM" id="SSF47384">
    <property type="entry name" value="Homodimeric domain of signal transducing histidine kinase"/>
    <property type="match status" value="1"/>
</dbReference>
<dbReference type="InterPro" id="IPR004358">
    <property type="entry name" value="Sig_transdc_His_kin-like_C"/>
</dbReference>
<sequence>MRRRFGLRDRVMLAYGLLALGLSGVLALVTWSVVSNYLTNQRISSAIVETTDNANTLHYGLYGLTSSCGPVRRLGQEPACGTVVPQSPSMVMNLVEALPSTDTAAMLMHYDGAWYTVSAKASDIPADMVESAQGGVKVDRRLEVGGDEVLAVGVPVGRPGEAFFELHPLNRLDNTLRTLKLTLILAAIVTALLGLAVGRLASTVALRPLAKLTQVAAAVARGRLDARLEAENDPDLGGLARSFNQTAAALEKRVIADARFAGDVSHELRTPLMTMMNSMQLIQNHRAELPTSVREPVELLGDDLDRFRQLVVDLLEISRDDGGDQGSRELVRIGDLVRAAADATAGREITEVAPDAADLTMEADKRRLERVIANLVDNAEQHAGGCKGVLVQAGGKGVVIYVDDAGPGVPEADRERIFERFGRGTPGTPPNPHRSGTGLGLAIVARHVEWHHGTIQATARPEGGARFIIDLPAKNP</sequence>
<protein>
    <recommendedName>
        <fullName evidence="3">histidine kinase</fullName>
        <ecNumber evidence="3">2.7.13.3</ecNumber>
    </recommendedName>
</protein>
<evidence type="ECO:0000313" key="14">
    <source>
        <dbReference type="Proteomes" id="UP001500542"/>
    </source>
</evidence>
<keyword evidence="10" id="KW-0472">Membrane</keyword>
<evidence type="ECO:0000313" key="13">
    <source>
        <dbReference type="EMBL" id="GAA0958462.1"/>
    </source>
</evidence>
<dbReference type="PANTHER" id="PTHR45436">
    <property type="entry name" value="SENSOR HISTIDINE KINASE YKOH"/>
    <property type="match status" value="1"/>
</dbReference>
<dbReference type="InterPro" id="IPR036890">
    <property type="entry name" value="HATPase_C_sf"/>
</dbReference>
<evidence type="ECO:0000259" key="12">
    <source>
        <dbReference type="PROSITE" id="PS50885"/>
    </source>
</evidence>
<feature type="domain" description="Histidine kinase" evidence="11">
    <location>
        <begin position="263"/>
        <end position="475"/>
    </location>
</feature>
<dbReference type="Gene3D" id="1.10.287.130">
    <property type="match status" value="1"/>
</dbReference>
<evidence type="ECO:0000256" key="7">
    <source>
        <dbReference type="ARBA" id="ARBA00022777"/>
    </source>
</evidence>
<evidence type="ECO:0000256" key="5">
    <source>
        <dbReference type="ARBA" id="ARBA00022679"/>
    </source>
</evidence>
<name>A0ABN1RJM1_9ACTN</name>
<dbReference type="Pfam" id="PF00672">
    <property type="entry name" value="HAMP"/>
    <property type="match status" value="1"/>
</dbReference>
<dbReference type="PROSITE" id="PS50885">
    <property type="entry name" value="HAMP"/>
    <property type="match status" value="1"/>
</dbReference>
<dbReference type="PRINTS" id="PR00344">
    <property type="entry name" value="BCTRLSENSOR"/>
</dbReference>
<dbReference type="RefSeq" id="WP_343980711.1">
    <property type="nucleotide sequence ID" value="NZ_BAAAHK010000019.1"/>
</dbReference>
<gene>
    <name evidence="13" type="ORF">GCM10009554_70770</name>
</gene>
<dbReference type="InterPro" id="IPR003594">
    <property type="entry name" value="HATPase_dom"/>
</dbReference>
<organism evidence="13 14">
    <name type="scientific">Kribbella koreensis</name>
    <dbReference type="NCBI Taxonomy" id="57909"/>
    <lineage>
        <taxon>Bacteria</taxon>
        <taxon>Bacillati</taxon>
        <taxon>Actinomycetota</taxon>
        <taxon>Actinomycetes</taxon>
        <taxon>Propionibacteriales</taxon>
        <taxon>Kribbellaceae</taxon>
        <taxon>Kribbella</taxon>
    </lineage>
</organism>
<feature type="domain" description="HAMP" evidence="12">
    <location>
        <begin position="203"/>
        <end position="255"/>
    </location>
</feature>
<evidence type="ECO:0000256" key="4">
    <source>
        <dbReference type="ARBA" id="ARBA00022553"/>
    </source>
</evidence>
<evidence type="ECO:0000256" key="8">
    <source>
        <dbReference type="ARBA" id="ARBA00022989"/>
    </source>
</evidence>
<dbReference type="SMART" id="SM00304">
    <property type="entry name" value="HAMP"/>
    <property type="match status" value="1"/>
</dbReference>
<dbReference type="Gene3D" id="3.30.565.10">
    <property type="entry name" value="Histidine kinase-like ATPase, C-terminal domain"/>
    <property type="match status" value="1"/>
</dbReference>
<keyword evidence="4" id="KW-0597">Phosphoprotein</keyword>
<reference evidence="13 14" key="1">
    <citation type="journal article" date="2019" name="Int. J. Syst. Evol. Microbiol.">
        <title>The Global Catalogue of Microorganisms (GCM) 10K type strain sequencing project: providing services to taxonomists for standard genome sequencing and annotation.</title>
        <authorList>
            <consortium name="The Broad Institute Genomics Platform"/>
            <consortium name="The Broad Institute Genome Sequencing Center for Infectious Disease"/>
            <person name="Wu L."/>
            <person name="Ma J."/>
        </authorList>
    </citation>
    <scope>NUCLEOTIDE SEQUENCE [LARGE SCALE GENOMIC DNA]</scope>
    <source>
        <strain evidence="13 14">JCM 10977</strain>
    </source>
</reference>
<accession>A0ABN1RJM1</accession>
<dbReference type="Proteomes" id="UP001500542">
    <property type="component" value="Unassembled WGS sequence"/>
</dbReference>
<evidence type="ECO:0000256" key="3">
    <source>
        <dbReference type="ARBA" id="ARBA00012438"/>
    </source>
</evidence>
<keyword evidence="14" id="KW-1185">Reference proteome</keyword>
<dbReference type="CDD" id="cd00075">
    <property type="entry name" value="HATPase"/>
    <property type="match status" value="1"/>
</dbReference>
<dbReference type="CDD" id="cd06225">
    <property type="entry name" value="HAMP"/>
    <property type="match status" value="1"/>
</dbReference>
<evidence type="ECO:0000256" key="9">
    <source>
        <dbReference type="ARBA" id="ARBA00023012"/>
    </source>
</evidence>
<dbReference type="Pfam" id="PF00512">
    <property type="entry name" value="HisKA"/>
    <property type="match status" value="1"/>
</dbReference>
<keyword evidence="5" id="KW-0808">Transferase</keyword>
<evidence type="ECO:0000259" key="11">
    <source>
        <dbReference type="PROSITE" id="PS50109"/>
    </source>
</evidence>
<keyword evidence="7 13" id="KW-0418">Kinase</keyword>
<keyword evidence="6" id="KW-0812">Transmembrane</keyword>
<comment type="subcellular location">
    <subcellularLocation>
        <location evidence="2">Cell membrane</location>
    </subcellularLocation>
</comment>